<dbReference type="GO" id="GO:0003713">
    <property type="term" value="F:transcription coactivator activity"/>
    <property type="evidence" value="ECO:0007669"/>
    <property type="project" value="InterPro"/>
</dbReference>
<keyword evidence="2" id="KW-0812">Transmembrane</keyword>
<protein>
    <submittedName>
        <fullName evidence="4">EOG090X0ADZ</fullName>
    </submittedName>
</protein>
<organism evidence="4">
    <name type="scientific">Simocephalus serrulatus</name>
    <dbReference type="NCBI Taxonomy" id="117539"/>
    <lineage>
        <taxon>Eukaryota</taxon>
        <taxon>Metazoa</taxon>
        <taxon>Ecdysozoa</taxon>
        <taxon>Arthropoda</taxon>
        <taxon>Crustacea</taxon>
        <taxon>Branchiopoda</taxon>
        <taxon>Diplostraca</taxon>
        <taxon>Cladocera</taxon>
        <taxon>Anomopoda</taxon>
        <taxon>Daphniidae</taxon>
        <taxon>Simocephalus</taxon>
    </lineage>
</organism>
<keyword evidence="2" id="KW-0472">Membrane</keyword>
<feature type="signal peptide" evidence="3">
    <location>
        <begin position="1"/>
        <end position="32"/>
    </location>
</feature>
<name>A0A4Y7NP52_9CRUS</name>
<proteinExistence type="evidence at transcript level"/>
<dbReference type="CDD" id="cd13214">
    <property type="entry name" value="PH-GRAM_WBP2"/>
    <property type="match status" value="1"/>
</dbReference>
<feature type="region of interest" description="Disordered" evidence="1">
    <location>
        <begin position="337"/>
        <end position="365"/>
    </location>
</feature>
<evidence type="ECO:0000313" key="4">
    <source>
        <dbReference type="EMBL" id="SVE94397.1"/>
    </source>
</evidence>
<sequence>MYWYWSPPILTTLSLTFMLANLVGFSVPKVYAIICPPQQWTATKEKKYELICESVVKTQDMIFSQTDRLKDYKKNNSVMIFLLLLVFNFGNISLVNGILVLCIQYSFTLSKILVELEQPMFGANYIKGKVRAQPNGGWVGEVKFKLHFKHGGAIEYGQAMLQAAGMAKRNQHYTDDPPAYQPPSGPWHNAPPPTYSAPNGGYYGWMPPTDAFPNAPPANSVFMTDMPPPYPGINTGSGYKPSGHDAKAAEAAASGTAYYDPNTHYAYVPPAYPAKIPGSRELVKAKTLIKCSTEAKESQPPTTRHHPLERMLPGSFQSNLELPIQTLNNRTITRAKITNYTDGSERSFPTRATHSEKKGKSSNYK</sequence>
<feature type="compositionally biased region" description="Pro residues" evidence="1">
    <location>
        <begin position="179"/>
        <end position="192"/>
    </location>
</feature>
<evidence type="ECO:0000256" key="2">
    <source>
        <dbReference type="SAM" id="Phobius"/>
    </source>
</evidence>
<evidence type="ECO:0000256" key="1">
    <source>
        <dbReference type="SAM" id="MobiDB-lite"/>
    </source>
</evidence>
<dbReference type="PANTHER" id="PTHR31606">
    <property type="entry name" value="WW DOMAIN BINDING PROTEIN 2, ISOFORM E"/>
    <property type="match status" value="1"/>
</dbReference>
<gene>
    <name evidence="4" type="primary">EOG090X0ADZ</name>
</gene>
<dbReference type="InterPro" id="IPR044852">
    <property type="entry name" value="WBP2-like"/>
</dbReference>
<feature type="transmembrane region" description="Helical" evidence="2">
    <location>
        <begin position="78"/>
        <end position="103"/>
    </location>
</feature>
<feature type="region of interest" description="Disordered" evidence="1">
    <location>
        <begin position="171"/>
        <end position="192"/>
    </location>
</feature>
<reference evidence="4" key="1">
    <citation type="submission" date="2018-08" db="EMBL/GenBank/DDBJ databases">
        <authorList>
            <person name="Cornetti L."/>
        </authorList>
    </citation>
    <scope>NUCLEOTIDE SEQUENCE</scope>
    <source>
        <strain evidence="4">OM-SAIQ-clone2</strain>
    </source>
</reference>
<accession>A0A4Y7NP52</accession>
<dbReference type="GO" id="GO:0031490">
    <property type="term" value="F:chromatin DNA binding"/>
    <property type="evidence" value="ECO:0007669"/>
    <property type="project" value="TreeGrafter"/>
</dbReference>
<keyword evidence="2" id="KW-1133">Transmembrane helix</keyword>
<feature type="chain" id="PRO_5021412591" evidence="3">
    <location>
        <begin position="33"/>
        <end position="365"/>
    </location>
</feature>
<dbReference type="AlphaFoldDB" id="A0A4Y7NP52"/>
<dbReference type="SUPFAM" id="SSF50729">
    <property type="entry name" value="PH domain-like"/>
    <property type="match status" value="1"/>
</dbReference>
<dbReference type="GO" id="GO:0005634">
    <property type="term" value="C:nucleus"/>
    <property type="evidence" value="ECO:0007669"/>
    <property type="project" value="TreeGrafter"/>
</dbReference>
<evidence type="ECO:0000256" key="3">
    <source>
        <dbReference type="SAM" id="SignalP"/>
    </source>
</evidence>
<keyword evidence="3" id="KW-0732">Signal</keyword>
<dbReference type="PANTHER" id="PTHR31606:SF1">
    <property type="entry name" value="WW DOMAIN BINDING PROTEIN 2, ISOFORM E"/>
    <property type="match status" value="1"/>
</dbReference>
<dbReference type="EMBL" id="LR024778">
    <property type="protein sequence ID" value="SVE94397.1"/>
    <property type="molecule type" value="mRNA"/>
</dbReference>